<keyword evidence="3" id="KW-1185">Reference proteome</keyword>
<evidence type="ECO:0000313" key="3">
    <source>
        <dbReference type="Proteomes" id="UP000659388"/>
    </source>
</evidence>
<name>A0A937K2J4_9BACT</name>
<reference evidence="2" key="1">
    <citation type="submission" date="2021-01" db="EMBL/GenBank/DDBJ databases">
        <title>Fulvivirga kasyanovii gen. nov., sp nov., a novel member of the phylum Bacteroidetes isolated from seawater in a mussel farm.</title>
        <authorList>
            <person name="Zhao L.-H."/>
            <person name="Wang Z.-J."/>
        </authorList>
    </citation>
    <scope>NUCLEOTIDE SEQUENCE</scope>
    <source>
        <strain evidence="2">2943</strain>
    </source>
</reference>
<evidence type="ECO:0000256" key="1">
    <source>
        <dbReference type="SAM" id="SignalP"/>
    </source>
</evidence>
<dbReference type="RefSeq" id="WP_202246456.1">
    <property type="nucleotide sequence ID" value="NZ_JAESIY010000015.1"/>
</dbReference>
<evidence type="ECO:0000313" key="2">
    <source>
        <dbReference type="EMBL" id="MBL3658661.1"/>
    </source>
</evidence>
<dbReference type="Gene3D" id="1.25.40.10">
    <property type="entry name" value="Tetratricopeptide repeat domain"/>
    <property type="match status" value="1"/>
</dbReference>
<dbReference type="AlphaFoldDB" id="A0A937K2J4"/>
<dbReference type="PROSITE" id="PS51257">
    <property type="entry name" value="PROKAR_LIPOPROTEIN"/>
    <property type="match status" value="1"/>
</dbReference>
<evidence type="ECO:0008006" key="4">
    <source>
        <dbReference type="Google" id="ProtNLM"/>
    </source>
</evidence>
<comment type="caution">
    <text evidence="2">The sequence shown here is derived from an EMBL/GenBank/DDBJ whole genome shotgun (WGS) entry which is preliminary data.</text>
</comment>
<feature type="chain" id="PRO_5037027424" description="Tetratricopeptide repeat protein" evidence="1">
    <location>
        <begin position="22"/>
        <end position="209"/>
    </location>
</feature>
<sequence length="209" mass="23981">MHKQLLLVSIFSLIACMSVLAQETQEEKIQQAIMDREQAERSQILQNMDRGVAMMEDGNYQDANAIFKQVLASVKVVPTELCFYFGKNSYHLEKYRQSIDWLNKYIELKGTTGQYYDECSEYLEKAKQGFLGVQKDEREEVKTILSINYDIDCGPSGKVICPVCKGKGVIITKGQFRDTYKTCPYSDDHGLLTCEEYNQLLRGELKPKL</sequence>
<dbReference type="EMBL" id="JAESIY010000015">
    <property type="protein sequence ID" value="MBL3658661.1"/>
    <property type="molecule type" value="Genomic_DNA"/>
</dbReference>
<dbReference type="Proteomes" id="UP000659388">
    <property type="component" value="Unassembled WGS sequence"/>
</dbReference>
<proteinExistence type="predicted"/>
<keyword evidence="1" id="KW-0732">Signal</keyword>
<organism evidence="2 3">
    <name type="scientific">Fulvivirga sediminis</name>
    <dbReference type="NCBI Taxonomy" id="2803949"/>
    <lineage>
        <taxon>Bacteria</taxon>
        <taxon>Pseudomonadati</taxon>
        <taxon>Bacteroidota</taxon>
        <taxon>Cytophagia</taxon>
        <taxon>Cytophagales</taxon>
        <taxon>Fulvivirgaceae</taxon>
        <taxon>Fulvivirga</taxon>
    </lineage>
</organism>
<feature type="signal peptide" evidence="1">
    <location>
        <begin position="1"/>
        <end position="21"/>
    </location>
</feature>
<gene>
    <name evidence="2" type="ORF">JL102_21095</name>
</gene>
<dbReference type="InterPro" id="IPR011990">
    <property type="entry name" value="TPR-like_helical_dom_sf"/>
</dbReference>
<protein>
    <recommendedName>
        <fullName evidence="4">Tetratricopeptide repeat protein</fullName>
    </recommendedName>
</protein>
<dbReference type="SUPFAM" id="SSF48452">
    <property type="entry name" value="TPR-like"/>
    <property type="match status" value="1"/>
</dbReference>
<accession>A0A937K2J4</accession>